<dbReference type="EMBL" id="JAEVFJ010000011">
    <property type="protein sequence ID" value="KAH8101813.1"/>
    <property type="molecule type" value="Genomic_DNA"/>
</dbReference>
<name>A0A8K0USU0_9AGAR</name>
<dbReference type="Proteomes" id="UP000813824">
    <property type="component" value="Unassembled WGS sequence"/>
</dbReference>
<keyword evidence="3" id="KW-1185">Reference proteome</keyword>
<sequence>MKSQRDMTSCWSSLWTTSLTDIICKVGVHSMLPVWYQQLYASENRFRNQQSTSTTARQIRRFSRRVSSGANSKRQWILLRDFVAKEIIANGLNKQQIRVMGMYILYDRDGVWSIFITSPVDGVFGLTRLMDFFAEDLEKHMNAETFFRPDTKMERYAERKFNKQQSAAKEKEKPFKRDPDEQKKPKPWKDPIIGGGTGGITIQ</sequence>
<accession>A0A8K0USU0</accession>
<feature type="compositionally biased region" description="Gly residues" evidence="1">
    <location>
        <begin position="193"/>
        <end position="203"/>
    </location>
</feature>
<comment type="caution">
    <text evidence="2">The sequence shown here is derived from an EMBL/GenBank/DDBJ whole genome shotgun (WGS) entry which is preliminary data.</text>
</comment>
<evidence type="ECO:0000256" key="1">
    <source>
        <dbReference type="SAM" id="MobiDB-lite"/>
    </source>
</evidence>
<reference evidence="2" key="1">
    <citation type="journal article" date="2021" name="New Phytol.">
        <title>Evolutionary innovations through gain and loss of genes in the ectomycorrhizal Boletales.</title>
        <authorList>
            <person name="Wu G."/>
            <person name="Miyauchi S."/>
            <person name="Morin E."/>
            <person name="Kuo A."/>
            <person name="Drula E."/>
            <person name="Varga T."/>
            <person name="Kohler A."/>
            <person name="Feng B."/>
            <person name="Cao Y."/>
            <person name="Lipzen A."/>
            <person name="Daum C."/>
            <person name="Hundley H."/>
            <person name="Pangilinan J."/>
            <person name="Johnson J."/>
            <person name="Barry K."/>
            <person name="LaButti K."/>
            <person name="Ng V."/>
            <person name="Ahrendt S."/>
            <person name="Min B."/>
            <person name="Choi I.G."/>
            <person name="Park H."/>
            <person name="Plett J.M."/>
            <person name="Magnuson J."/>
            <person name="Spatafora J.W."/>
            <person name="Nagy L.G."/>
            <person name="Henrissat B."/>
            <person name="Grigoriev I.V."/>
            <person name="Yang Z.L."/>
            <person name="Xu J."/>
            <person name="Martin F.M."/>
        </authorList>
    </citation>
    <scope>NUCLEOTIDE SEQUENCE</scope>
    <source>
        <strain evidence="2">KKN 215</strain>
    </source>
</reference>
<evidence type="ECO:0000313" key="3">
    <source>
        <dbReference type="Proteomes" id="UP000813824"/>
    </source>
</evidence>
<evidence type="ECO:0000313" key="2">
    <source>
        <dbReference type="EMBL" id="KAH8101813.1"/>
    </source>
</evidence>
<feature type="compositionally biased region" description="Basic and acidic residues" evidence="1">
    <location>
        <begin position="168"/>
        <end position="189"/>
    </location>
</feature>
<protein>
    <submittedName>
        <fullName evidence="2">Uncharacterized protein</fullName>
    </submittedName>
</protein>
<organism evidence="2 3">
    <name type="scientific">Cristinia sonorae</name>
    <dbReference type="NCBI Taxonomy" id="1940300"/>
    <lineage>
        <taxon>Eukaryota</taxon>
        <taxon>Fungi</taxon>
        <taxon>Dikarya</taxon>
        <taxon>Basidiomycota</taxon>
        <taxon>Agaricomycotina</taxon>
        <taxon>Agaricomycetes</taxon>
        <taxon>Agaricomycetidae</taxon>
        <taxon>Agaricales</taxon>
        <taxon>Pleurotineae</taxon>
        <taxon>Stephanosporaceae</taxon>
        <taxon>Cristinia</taxon>
    </lineage>
</organism>
<dbReference type="AlphaFoldDB" id="A0A8K0USU0"/>
<feature type="region of interest" description="Disordered" evidence="1">
    <location>
        <begin position="159"/>
        <end position="203"/>
    </location>
</feature>
<proteinExistence type="predicted"/>
<gene>
    <name evidence="2" type="ORF">BXZ70DRAFT_77636</name>
</gene>